<dbReference type="GO" id="GO:0008270">
    <property type="term" value="F:zinc ion binding"/>
    <property type="evidence" value="ECO:0007669"/>
    <property type="project" value="TreeGrafter"/>
</dbReference>
<reference evidence="2" key="2">
    <citation type="journal article" date="2021" name="PeerJ">
        <title>Extensive microbial diversity within the chicken gut microbiome revealed by metagenomics and culture.</title>
        <authorList>
            <person name="Gilroy R."/>
            <person name="Ravi A."/>
            <person name="Getino M."/>
            <person name="Pursley I."/>
            <person name="Horton D.L."/>
            <person name="Alikhan N.F."/>
            <person name="Baker D."/>
            <person name="Gharbi K."/>
            <person name="Hall N."/>
            <person name="Watson M."/>
            <person name="Adriaenssens E.M."/>
            <person name="Foster-Nyarko E."/>
            <person name="Jarju S."/>
            <person name="Secka A."/>
            <person name="Antonio M."/>
            <person name="Oren A."/>
            <person name="Chaudhuri R.R."/>
            <person name="La Ragione R."/>
            <person name="Hildebrand F."/>
            <person name="Pallen M.J."/>
        </authorList>
    </citation>
    <scope>NUCLEOTIDE SEQUENCE</scope>
    <source>
        <strain evidence="2">F6-4510</strain>
    </source>
</reference>
<dbReference type="PANTHER" id="PTHR36928:SF1">
    <property type="entry name" value="PHOSPHATASE YCDX-RELATED"/>
    <property type="match status" value="1"/>
</dbReference>
<dbReference type="NCBIfam" id="NF006702">
    <property type="entry name" value="PRK09248.1"/>
    <property type="match status" value="1"/>
</dbReference>
<dbReference type="InterPro" id="IPR004013">
    <property type="entry name" value="PHP_dom"/>
</dbReference>
<dbReference type="GO" id="GO:0042578">
    <property type="term" value="F:phosphoric ester hydrolase activity"/>
    <property type="evidence" value="ECO:0007669"/>
    <property type="project" value="TreeGrafter"/>
</dbReference>
<dbReference type="InterPro" id="IPR003141">
    <property type="entry name" value="Pol/His_phosphatase_N"/>
</dbReference>
<evidence type="ECO:0000313" key="2">
    <source>
        <dbReference type="EMBL" id="MBO8434526.1"/>
    </source>
</evidence>
<dbReference type="SUPFAM" id="SSF89550">
    <property type="entry name" value="PHP domain-like"/>
    <property type="match status" value="1"/>
</dbReference>
<proteinExistence type="predicted"/>
<dbReference type="GO" id="GO:0005829">
    <property type="term" value="C:cytosol"/>
    <property type="evidence" value="ECO:0007669"/>
    <property type="project" value="TreeGrafter"/>
</dbReference>
<sequence length="238" mass="26470">MEYIIDVHTHTISSGHAYSTIDENAKFASSIGMKLIAMTDHAPSMPGSATQIHFNNLKVLPEKLYDVEILKGAELNIMDFEGTVDLNEYSLKKLDIAIASLHPPCINAGTIEENTNAYVKVCENKYVSILGHTGDPHYPFHIKEVIDACERTGTLIEINNSSLKPNGSRKGSELIMKDIALMCKKRGIPVVLGSDAHFYTEVGGFELCKKFLYEIDFPAELVLNTSVEKFKKHIKNLK</sequence>
<dbReference type="AlphaFoldDB" id="A0A9D9H2Y3"/>
<gene>
    <name evidence="2" type="ORF">IAC55_04295</name>
</gene>
<evidence type="ECO:0000259" key="1">
    <source>
        <dbReference type="SMART" id="SM00481"/>
    </source>
</evidence>
<dbReference type="InterPro" id="IPR050243">
    <property type="entry name" value="PHP_phosphatase"/>
</dbReference>
<reference evidence="2" key="1">
    <citation type="submission" date="2020-10" db="EMBL/GenBank/DDBJ databases">
        <authorList>
            <person name="Gilroy R."/>
        </authorList>
    </citation>
    <scope>NUCLEOTIDE SEQUENCE</scope>
    <source>
        <strain evidence="2">F6-4510</strain>
    </source>
</reference>
<dbReference type="InterPro" id="IPR016195">
    <property type="entry name" value="Pol/histidinol_Pase-like"/>
</dbReference>
<organism evidence="2 3">
    <name type="scientific">Candidatus Fimicola merdigallinarum</name>
    <dbReference type="NCBI Taxonomy" id="2840819"/>
    <lineage>
        <taxon>Bacteria</taxon>
        <taxon>Bacillati</taxon>
        <taxon>Bacillota</taxon>
        <taxon>Clostridia</taxon>
        <taxon>Lachnospirales</taxon>
        <taxon>Lachnospiraceae</taxon>
        <taxon>Lachnospiraceae incertae sedis</taxon>
        <taxon>Candidatus Fimicola</taxon>
    </lineage>
</organism>
<evidence type="ECO:0000313" key="3">
    <source>
        <dbReference type="Proteomes" id="UP000823611"/>
    </source>
</evidence>
<dbReference type="SMART" id="SM00481">
    <property type="entry name" value="POLIIIAc"/>
    <property type="match status" value="1"/>
</dbReference>
<accession>A0A9D9H2Y3</accession>
<name>A0A9D9H2Y3_9FIRM</name>
<dbReference type="Gene3D" id="3.20.20.140">
    <property type="entry name" value="Metal-dependent hydrolases"/>
    <property type="match status" value="1"/>
</dbReference>
<protein>
    <submittedName>
        <fullName evidence="2">Phosphatase</fullName>
    </submittedName>
</protein>
<dbReference type="EMBL" id="JADIMX010000080">
    <property type="protein sequence ID" value="MBO8434526.1"/>
    <property type="molecule type" value="Genomic_DNA"/>
</dbReference>
<dbReference type="Proteomes" id="UP000823611">
    <property type="component" value="Unassembled WGS sequence"/>
</dbReference>
<feature type="domain" description="Polymerase/histidinol phosphatase N-terminal" evidence="1">
    <location>
        <begin position="5"/>
        <end position="79"/>
    </location>
</feature>
<dbReference type="CDD" id="cd07437">
    <property type="entry name" value="PHP_HisPPase_Ycdx_like"/>
    <property type="match status" value="1"/>
</dbReference>
<comment type="caution">
    <text evidence="2">The sequence shown here is derived from an EMBL/GenBank/DDBJ whole genome shotgun (WGS) entry which is preliminary data.</text>
</comment>
<dbReference type="Pfam" id="PF02811">
    <property type="entry name" value="PHP"/>
    <property type="match status" value="1"/>
</dbReference>
<dbReference type="PANTHER" id="PTHR36928">
    <property type="entry name" value="PHOSPHATASE YCDX-RELATED"/>
    <property type="match status" value="1"/>
</dbReference>